<evidence type="ECO:0000256" key="1">
    <source>
        <dbReference type="SAM" id="MobiDB-lite"/>
    </source>
</evidence>
<accession>A0A812N734</accession>
<sequence>MEGHLYSLDEQLASIERECGCPRPKHRRLAPEGLRRSSSGKVLVDLAATTASAAVARSKMRFHIRWQLQAWRKKRKLQPAGRRALAVLHVSPRYGKVDAKLLGLQRSRNMKQKIAEGRYTHTWGQFKQDQYRLSMQTPPETKATNLERLTLVAWEGRKERGQPASYSRPDGSTKSLRLTFWAATGSIDSLFAWCQWFGSAPSSQPQQPYPVFIPTKGRAKDAHLNWRAAHCFGQEAFQEADEQTPRALVIAVVEPAEATEYREKWADLPLLVLPENDMGPAFVRWCVQKTASAFRTELADADELGPVRQMQQCWLVDDSITSFYRLDPLSAKLLQAEEERLLDRGALVPSTPLSKPAGRRKERRCRGAMFAEAMLAVQQQASQGACAICGFLRDDGTAPMKSAQWALDSTSVFKVVLLNLAELAKLQVEYIPQLRLFEDVCLNVQARNAGGRILKCMNYCYWADNKTFGGCSAQRAQKAAAPRCTGLEDLIAAQAFMELPAATKTAVQHVYSWVHRDEERSRLRKEERGMPAPLPAPDTTLPLEAEGMEGSVCLLDEHLFDPFQDLTLATSKDAQEAHQATAGPAIAEHRWRMFLKPSAREQPIEVDLDTEVVDLD</sequence>
<dbReference type="Proteomes" id="UP000649617">
    <property type="component" value="Unassembled WGS sequence"/>
</dbReference>
<evidence type="ECO:0000313" key="4">
    <source>
        <dbReference type="Proteomes" id="UP000649617"/>
    </source>
</evidence>
<keyword evidence="4" id="KW-1185">Reference proteome</keyword>
<dbReference type="InterPro" id="IPR049100">
    <property type="entry name" value="TAGT"/>
</dbReference>
<comment type="caution">
    <text evidence="3">The sequence shown here is derived from an EMBL/GenBank/DDBJ whole genome shotgun (WGS) entry which is preliminary data.</text>
</comment>
<dbReference type="OrthoDB" id="446099at2759"/>
<dbReference type="AlphaFoldDB" id="A0A812N734"/>
<dbReference type="EMBL" id="CAJNIZ010009247">
    <property type="protein sequence ID" value="CAE7278348.1"/>
    <property type="molecule type" value="Genomic_DNA"/>
</dbReference>
<dbReference type="Pfam" id="PF20691">
    <property type="entry name" value="TAGT"/>
    <property type="match status" value="1"/>
</dbReference>
<gene>
    <name evidence="3" type="ORF">SPIL2461_LOCUS6231</name>
</gene>
<organism evidence="3 4">
    <name type="scientific">Symbiodinium pilosum</name>
    <name type="common">Dinoflagellate</name>
    <dbReference type="NCBI Taxonomy" id="2952"/>
    <lineage>
        <taxon>Eukaryota</taxon>
        <taxon>Sar</taxon>
        <taxon>Alveolata</taxon>
        <taxon>Dinophyceae</taxon>
        <taxon>Suessiales</taxon>
        <taxon>Symbiodiniaceae</taxon>
        <taxon>Symbiodinium</taxon>
    </lineage>
</organism>
<protein>
    <recommendedName>
        <fullName evidence="2">TET-Associated Glycosyltransferase domain-containing protein</fullName>
    </recommendedName>
</protein>
<reference evidence="3" key="1">
    <citation type="submission" date="2021-02" db="EMBL/GenBank/DDBJ databases">
        <authorList>
            <person name="Dougan E. K."/>
            <person name="Rhodes N."/>
            <person name="Thang M."/>
            <person name="Chan C."/>
        </authorList>
    </citation>
    <scope>NUCLEOTIDE SEQUENCE</scope>
</reference>
<name>A0A812N734_SYMPI</name>
<feature type="domain" description="TET-Associated Glycosyltransferase" evidence="2">
    <location>
        <begin position="209"/>
        <end position="335"/>
    </location>
</feature>
<feature type="region of interest" description="Disordered" evidence="1">
    <location>
        <begin position="522"/>
        <end position="541"/>
    </location>
</feature>
<evidence type="ECO:0000313" key="3">
    <source>
        <dbReference type="EMBL" id="CAE7278348.1"/>
    </source>
</evidence>
<proteinExistence type="predicted"/>
<evidence type="ECO:0000259" key="2">
    <source>
        <dbReference type="Pfam" id="PF20691"/>
    </source>
</evidence>